<dbReference type="Proteomes" id="UP000501690">
    <property type="component" value="Linkage Group LG1"/>
</dbReference>
<reference evidence="1 2" key="1">
    <citation type="submission" date="2019-04" db="EMBL/GenBank/DDBJ databases">
        <title>An improved genome assembly and genetic linkage map for asparagus bean, Vigna unguiculata ssp. sesquipedialis.</title>
        <authorList>
            <person name="Xia Q."/>
            <person name="Zhang R."/>
            <person name="Dong Y."/>
        </authorList>
    </citation>
    <scope>NUCLEOTIDE SEQUENCE [LARGE SCALE GENOMIC DNA]</scope>
    <source>
        <tissue evidence="1">Leaf</tissue>
    </source>
</reference>
<accession>A0A4D6KMC3</accession>
<keyword evidence="2" id="KW-1185">Reference proteome</keyword>
<gene>
    <name evidence="1" type="ORF">DEO72_LG1g2308</name>
</gene>
<organism evidence="1 2">
    <name type="scientific">Vigna unguiculata</name>
    <name type="common">Cowpea</name>
    <dbReference type="NCBI Taxonomy" id="3917"/>
    <lineage>
        <taxon>Eukaryota</taxon>
        <taxon>Viridiplantae</taxon>
        <taxon>Streptophyta</taxon>
        <taxon>Embryophyta</taxon>
        <taxon>Tracheophyta</taxon>
        <taxon>Spermatophyta</taxon>
        <taxon>Magnoliopsida</taxon>
        <taxon>eudicotyledons</taxon>
        <taxon>Gunneridae</taxon>
        <taxon>Pentapetalae</taxon>
        <taxon>rosids</taxon>
        <taxon>fabids</taxon>
        <taxon>Fabales</taxon>
        <taxon>Fabaceae</taxon>
        <taxon>Papilionoideae</taxon>
        <taxon>50 kb inversion clade</taxon>
        <taxon>NPAAA clade</taxon>
        <taxon>indigoferoid/millettioid clade</taxon>
        <taxon>Phaseoleae</taxon>
        <taxon>Vigna</taxon>
    </lineage>
</organism>
<sequence>MMICGGYRSDLVVLAWCRCSGGSSSMAAGAGGLEAVFAVVTWWRQREDVETVLCSPFSGKDEPASMVDDVVVLLSPCLHADLVVTELRCRWRLKIRMDDVVVVEKMAELCFHGGESAS</sequence>
<dbReference type="AlphaFoldDB" id="A0A4D6KMC3"/>
<evidence type="ECO:0000313" key="1">
    <source>
        <dbReference type="EMBL" id="QCD78672.1"/>
    </source>
</evidence>
<evidence type="ECO:0000313" key="2">
    <source>
        <dbReference type="Proteomes" id="UP000501690"/>
    </source>
</evidence>
<protein>
    <submittedName>
        <fullName evidence="1">Uncharacterized protein</fullName>
    </submittedName>
</protein>
<dbReference type="EMBL" id="CP039345">
    <property type="protein sequence ID" value="QCD78672.1"/>
    <property type="molecule type" value="Genomic_DNA"/>
</dbReference>
<name>A0A4D6KMC3_VIGUN</name>
<proteinExistence type="predicted"/>